<feature type="binding site" evidence="10">
    <location>
        <begin position="204"/>
        <end position="207"/>
    </location>
    <ligand>
        <name>substrate</name>
    </ligand>
</feature>
<dbReference type="HAMAP" id="MF_02227">
    <property type="entry name" value="RPE"/>
    <property type="match status" value="1"/>
</dbReference>
<dbReference type="PANTHER" id="PTHR11749">
    <property type="entry name" value="RIBULOSE-5-PHOSPHATE-3-EPIMERASE"/>
    <property type="match status" value="1"/>
</dbReference>
<evidence type="ECO:0000256" key="6">
    <source>
        <dbReference type="ARBA" id="ARBA00009541"/>
    </source>
</evidence>
<keyword evidence="13" id="KW-1185">Reference proteome</keyword>
<reference evidence="12 13" key="1">
    <citation type="submission" date="2020-07" db="EMBL/GenBank/DDBJ databases">
        <title>Sequencing the genomes of 1000 actinobacteria strains.</title>
        <authorList>
            <person name="Klenk H.-P."/>
        </authorList>
    </citation>
    <scope>NUCLEOTIDE SEQUENCE [LARGE SCALE GENOMIC DNA]</scope>
    <source>
        <strain evidence="12 13">DSM 45975</strain>
    </source>
</reference>
<evidence type="ECO:0000256" key="3">
    <source>
        <dbReference type="ARBA" id="ARBA00001941"/>
    </source>
</evidence>
<feature type="binding site" evidence="10">
    <location>
        <position position="128"/>
    </location>
    <ligand>
        <name>substrate</name>
    </ligand>
</feature>
<comment type="cofactor">
    <cofactor evidence="10">
        <name>a divalent metal cation</name>
        <dbReference type="ChEBI" id="CHEBI:60240"/>
    </cofactor>
    <text evidence="10">Binds 1 divalent metal cation per subunit.</text>
</comment>
<comment type="catalytic activity">
    <reaction evidence="1 10">
        <text>D-ribulose 5-phosphate = D-xylulose 5-phosphate</text>
        <dbReference type="Rhea" id="RHEA:13677"/>
        <dbReference type="ChEBI" id="CHEBI:57737"/>
        <dbReference type="ChEBI" id="CHEBI:58121"/>
        <dbReference type="EC" id="5.1.3.1"/>
    </reaction>
</comment>
<accession>A0A839DNK4</accession>
<dbReference type="CDD" id="cd00429">
    <property type="entry name" value="RPE"/>
    <property type="match status" value="1"/>
</dbReference>
<dbReference type="FunFam" id="3.20.20.70:FF:000004">
    <property type="entry name" value="Ribulose-phosphate 3-epimerase"/>
    <property type="match status" value="1"/>
</dbReference>
<dbReference type="InterPro" id="IPR013785">
    <property type="entry name" value="Aldolase_TIM"/>
</dbReference>
<proteinExistence type="inferred from homology"/>
<evidence type="ECO:0000256" key="2">
    <source>
        <dbReference type="ARBA" id="ARBA00001936"/>
    </source>
</evidence>
<comment type="cofactor">
    <cofactor evidence="2">
        <name>Mn(2+)</name>
        <dbReference type="ChEBI" id="CHEBI:29035"/>
    </cofactor>
</comment>
<feature type="compositionally biased region" description="Basic and acidic residues" evidence="11">
    <location>
        <begin position="1"/>
        <end position="21"/>
    </location>
</feature>
<dbReference type="AlphaFoldDB" id="A0A839DNK4"/>
<comment type="cofactor">
    <cofactor evidence="3">
        <name>Co(2+)</name>
        <dbReference type="ChEBI" id="CHEBI:48828"/>
    </cofactor>
</comment>
<protein>
    <recommendedName>
        <fullName evidence="7 10">Ribulose-phosphate 3-epimerase</fullName>
        <ecNumber evidence="7 10">5.1.3.1</ecNumber>
    </recommendedName>
</protein>
<dbReference type="Pfam" id="PF00834">
    <property type="entry name" value="Ribul_P_3_epim"/>
    <property type="match status" value="1"/>
</dbReference>
<keyword evidence="8 10" id="KW-0479">Metal-binding</keyword>
<dbReference type="GO" id="GO:0006098">
    <property type="term" value="P:pentose-phosphate shunt"/>
    <property type="evidence" value="ECO:0007669"/>
    <property type="project" value="UniProtKB-UniRule"/>
</dbReference>
<evidence type="ECO:0000313" key="13">
    <source>
        <dbReference type="Proteomes" id="UP000569329"/>
    </source>
</evidence>
<dbReference type="Gene3D" id="3.20.20.70">
    <property type="entry name" value="Aldolase class I"/>
    <property type="match status" value="1"/>
</dbReference>
<dbReference type="GO" id="GO:0046872">
    <property type="term" value="F:metal ion binding"/>
    <property type="evidence" value="ECO:0007669"/>
    <property type="project" value="UniProtKB-UniRule"/>
</dbReference>
<feature type="binding site" evidence="10">
    <location>
        <position position="128"/>
    </location>
    <ligand>
        <name>a divalent metal cation</name>
        <dbReference type="ChEBI" id="CHEBI:60240"/>
    </ligand>
</feature>
<evidence type="ECO:0000256" key="10">
    <source>
        <dbReference type="HAMAP-Rule" id="MF_02227"/>
    </source>
</evidence>
<evidence type="ECO:0000256" key="4">
    <source>
        <dbReference type="ARBA" id="ARBA00001947"/>
    </source>
</evidence>
<feature type="active site" description="Proton donor" evidence="10">
    <location>
        <position position="237"/>
    </location>
</feature>
<feature type="binding site" evidence="10">
    <location>
        <position position="97"/>
    </location>
    <ligand>
        <name>a divalent metal cation</name>
        <dbReference type="ChEBI" id="CHEBI:60240"/>
    </ligand>
</feature>
<comment type="caution">
    <text evidence="12">The sequence shown here is derived from an EMBL/GenBank/DDBJ whole genome shotgun (WGS) entry which is preliminary data.</text>
</comment>
<keyword evidence="10" id="KW-0119">Carbohydrate metabolism</keyword>
<dbReference type="GO" id="GO:0019323">
    <property type="term" value="P:pentose catabolic process"/>
    <property type="evidence" value="ECO:0007669"/>
    <property type="project" value="UniProtKB-UniRule"/>
</dbReference>
<dbReference type="NCBIfam" id="TIGR01163">
    <property type="entry name" value="rpe"/>
    <property type="match status" value="1"/>
</dbReference>
<dbReference type="Proteomes" id="UP000569329">
    <property type="component" value="Unassembled WGS sequence"/>
</dbReference>
<feature type="binding site" evidence="10">
    <location>
        <position position="67"/>
    </location>
    <ligand>
        <name>substrate</name>
    </ligand>
</feature>
<dbReference type="GO" id="GO:0005737">
    <property type="term" value="C:cytoplasm"/>
    <property type="evidence" value="ECO:0007669"/>
    <property type="project" value="UniProtKB-ARBA"/>
</dbReference>
<organism evidence="12 13">
    <name type="scientific">Halosaccharopolyspora lacisalsi</name>
    <dbReference type="NCBI Taxonomy" id="1000566"/>
    <lineage>
        <taxon>Bacteria</taxon>
        <taxon>Bacillati</taxon>
        <taxon>Actinomycetota</taxon>
        <taxon>Actinomycetes</taxon>
        <taxon>Pseudonocardiales</taxon>
        <taxon>Pseudonocardiaceae</taxon>
        <taxon>Halosaccharopolyspora</taxon>
    </lineage>
</organism>
<dbReference type="NCBIfam" id="NF004076">
    <property type="entry name" value="PRK05581.1-4"/>
    <property type="match status" value="1"/>
</dbReference>
<dbReference type="EC" id="5.1.3.1" evidence="7 10"/>
<feature type="binding site" evidence="10">
    <location>
        <position position="95"/>
    </location>
    <ligand>
        <name>a divalent metal cation</name>
        <dbReference type="ChEBI" id="CHEBI:60240"/>
    </ligand>
</feature>
<evidence type="ECO:0000256" key="7">
    <source>
        <dbReference type="ARBA" id="ARBA00013188"/>
    </source>
</evidence>
<evidence type="ECO:0000256" key="5">
    <source>
        <dbReference type="ARBA" id="ARBA00001954"/>
    </source>
</evidence>
<sequence>MLSPSDRQEARRRSQAHDEWSSTRPDIADLLDGQDRLADRRDQPLGGAVRGRRYTPCVSNQPLIAPSLLSADFARLADEMAAVGGDSGGGADWLHVDVMDAHFVPNLTLGLPVVQSLQKSTDIPLDCHLMIDDPDRWAVGYAEAGVHNVTVHAEAADEPVGLAKNLRAAGAKAGLSIKPNTPLEPYTDVLKHYDTLLVMSVEPGFGGQKFIGEVLEKTRRARRMVDTGHLNLVVEIDGGINTETIEQAAEAGVDCFVAGSAVYGAEDPARAVEGLRSQAINAAHARQ</sequence>
<evidence type="ECO:0000256" key="8">
    <source>
        <dbReference type="ARBA" id="ARBA00022723"/>
    </source>
</evidence>
<evidence type="ECO:0000256" key="9">
    <source>
        <dbReference type="ARBA" id="ARBA00023235"/>
    </source>
</evidence>
<name>A0A839DNK4_9PSEU</name>
<comment type="similarity">
    <text evidence="6 10">Belongs to the ribulose-phosphate 3-epimerase family.</text>
</comment>
<evidence type="ECO:0000313" key="12">
    <source>
        <dbReference type="EMBL" id="MBA8823552.1"/>
    </source>
</evidence>
<dbReference type="PROSITE" id="PS01085">
    <property type="entry name" value="RIBUL_P_3_EPIMER_1"/>
    <property type="match status" value="1"/>
</dbReference>
<feature type="compositionally biased region" description="Basic and acidic residues" evidence="11">
    <location>
        <begin position="33"/>
        <end position="43"/>
    </location>
</feature>
<comment type="function">
    <text evidence="10">Catalyzes the reversible epimerization of D-ribulose 5-phosphate to D-xylulose 5-phosphate.</text>
</comment>
<dbReference type="GO" id="GO:0004750">
    <property type="term" value="F:D-ribulose-phosphate 3-epimerase activity"/>
    <property type="evidence" value="ECO:0007669"/>
    <property type="project" value="UniProtKB-UniRule"/>
</dbReference>
<keyword evidence="9 10" id="KW-0413">Isomerase</keyword>
<dbReference type="InterPro" id="IPR026019">
    <property type="entry name" value="Ribul_P_3_epim"/>
</dbReference>
<dbReference type="EMBL" id="JACGWZ010000001">
    <property type="protein sequence ID" value="MBA8823552.1"/>
    <property type="molecule type" value="Genomic_DNA"/>
</dbReference>
<dbReference type="SUPFAM" id="SSF51366">
    <property type="entry name" value="Ribulose-phoshate binding barrel"/>
    <property type="match status" value="1"/>
</dbReference>
<evidence type="ECO:0000256" key="1">
    <source>
        <dbReference type="ARBA" id="ARBA00001782"/>
    </source>
</evidence>
<feature type="binding site" evidence="10">
    <location>
        <begin position="237"/>
        <end position="239"/>
    </location>
    <ligand>
        <name>substrate</name>
    </ligand>
</feature>
<comment type="cofactor">
    <cofactor evidence="4">
        <name>Zn(2+)</name>
        <dbReference type="ChEBI" id="CHEBI:29105"/>
    </cofactor>
</comment>
<dbReference type="InterPro" id="IPR000056">
    <property type="entry name" value="Ribul_P_3_epim-like"/>
</dbReference>
<comment type="pathway">
    <text evidence="10">Carbohydrate degradation.</text>
</comment>
<feature type="binding site" evidence="10">
    <location>
        <begin position="259"/>
        <end position="260"/>
    </location>
    <ligand>
        <name>substrate</name>
    </ligand>
</feature>
<feature type="active site" description="Proton acceptor" evidence="10">
    <location>
        <position position="97"/>
    </location>
</feature>
<comment type="cofactor">
    <cofactor evidence="5">
        <name>Fe(2+)</name>
        <dbReference type="ChEBI" id="CHEBI:29033"/>
    </cofactor>
</comment>
<dbReference type="InterPro" id="IPR011060">
    <property type="entry name" value="RibuloseP-bd_barrel"/>
</dbReference>
<gene>
    <name evidence="10" type="primary">rpe</name>
    <name evidence="12" type="ORF">FHX42_000881</name>
</gene>
<evidence type="ECO:0000256" key="11">
    <source>
        <dbReference type="SAM" id="MobiDB-lite"/>
    </source>
</evidence>
<feature type="region of interest" description="Disordered" evidence="11">
    <location>
        <begin position="1"/>
        <end position="51"/>
    </location>
</feature>
<feature type="binding site" evidence="10">
    <location>
        <position position="237"/>
    </location>
    <ligand>
        <name>a divalent metal cation</name>
        <dbReference type="ChEBI" id="CHEBI:60240"/>
    </ligand>
</feature>